<dbReference type="AlphaFoldDB" id="A0A136J7L8"/>
<dbReference type="InParanoid" id="A0A136J7L8"/>
<evidence type="ECO:0000313" key="1">
    <source>
        <dbReference type="EMBL" id="KXJ93154.1"/>
    </source>
</evidence>
<name>A0A136J7L8_9PEZI</name>
<dbReference type="Proteomes" id="UP000070501">
    <property type="component" value="Unassembled WGS sequence"/>
</dbReference>
<evidence type="ECO:0000313" key="2">
    <source>
        <dbReference type="Proteomes" id="UP000070501"/>
    </source>
</evidence>
<protein>
    <submittedName>
        <fullName evidence="1">Uncharacterized protein</fullName>
    </submittedName>
</protein>
<proteinExistence type="predicted"/>
<sequence length="254" mass="27147">MAGCRCACTPKRECGRPGRWAHLGLVRCSRWPLACDDDSGCEQYGLAWGPLSKGLPGPVGREESVGLGCGWAQSTGPRLCGEEKTREGEGCPSRRVGGTGGAAEWRGTGLSPSCSRLGRECPTGREAIVLLNKAVSTQLLAQALAEIVQQSLPPRKLRVHEQRASEAGGSCARGRPSCFLATDTPSRILQELKVRQVAGWMRPPVVRLSNFPNFSVCSCGLGREQPGDEYRSRKACTMAACSRGVGCRFAGWLA</sequence>
<reference evidence="2" key="1">
    <citation type="submission" date="2016-02" db="EMBL/GenBank/DDBJ databases">
        <title>Draft genome sequence of Microdochium bolleyi, a fungal endophyte of beachgrass.</title>
        <authorList>
            <consortium name="DOE Joint Genome Institute"/>
            <person name="David A.S."/>
            <person name="May G."/>
            <person name="Haridas S."/>
            <person name="Lim J."/>
            <person name="Wang M."/>
            <person name="Labutti K."/>
            <person name="Lipzen A."/>
            <person name="Barry K."/>
            <person name="Grigoriev I.V."/>
        </authorList>
    </citation>
    <scope>NUCLEOTIDE SEQUENCE [LARGE SCALE GENOMIC DNA]</scope>
    <source>
        <strain evidence="2">J235TASD1</strain>
    </source>
</reference>
<organism evidence="1 2">
    <name type="scientific">Microdochium bolleyi</name>
    <dbReference type="NCBI Taxonomy" id="196109"/>
    <lineage>
        <taxon>Eukaryota</taxon>
        <taxon>Fungi</taxon>
        <taxon>Dikarya</taxon>
        <taxon>Ascomycota</taxon>
        <taxon>Pezizomycotina</taxon>
        <taxon>Sordariomycetes</taxon>
        <taxon>Xylariomycetidae</taxon>
        <taxon>Xylariales</taxon>
        <taxon>Microdochiaceae</taxon>
        <taxon>Microdochium</taxon>
    </lineage>
</organism>
<accession>A0A136J7L8</accession>
<gene>
    <name evidence="1" type="ORF">Micbo1qcDRAFT_161096</name>
</gene>
<dbReference type="EMBL" id="KQ964248">
    <property type="protein sequence ID" value="KXJ93154.1"/>
    <property type="molecule type" value="Genomic_DNA"/>
</dbReference>
<keyword evidence="2" id="KW-1185">Reference proteome</keyword>